<feature type="compositionally biased region" description="Basic and acidic residues" evidence="1">
    <location>
        <begin position="15"/>
        <end position="29"/>
    </location>
</feature>
<comment type="caution">
    <text evidence="2">The sequence shown here is derived from an EMBL/GenBank/DDBJ whole genome shotgun (WGS) entry which is preliminary data.</text>
</comment>
<proteinExistence type="predicted"/>
<feature type="region of interest" description="Disordered" evidence="1">
    <location>
        <begin position="1"/>
        <end position="36"/>
    </location>
</feature>
<organism evidence="2">
    <name type="scientific">marine sediment metagenome</name>
    <dbReference type="NCBI Taxonomy" id="412755"/>
    <lineage>
        <taxon>unclassified sequences</taxon>
        <taxon>metagenomes</taxon>
        <taxon>ecological metagenomes</taxon>
    </lineage>
</organism>
<name>X1J454_9ZZZZ</name>
<feature type="non-terminal residue" evidence="2">
    <location>
        <position position="1"/>
    </location>
</feature>
<dbReference type="EMBL" id="BARU01037700">
    <property type="protein sequence ID" value="GAH89481.1"/>
    <property type="molecule type" value="Genomic_DNA"/>
</dbReference>
<accession>X1J454</accession>
<dbReference type="AlphaFoldDB" id="X1J454"/>
<gene>
    <name evidence="2" type="ORF">S03H2_58690</name>
</gene>
<protein>
    <submittedName>
        <fullName evidence="2">Uncharacterized protein</fullName>
    </submittedName>
</protein>
<evidence type="ECO:0000313" key="2">
    <source>
        <dbReference type="EMBL" id="GAH89481.1"/>
    </source>
</evidence>
<evidence type="ECO:0000256" key="1">
    <source>
        <dbReference type="SAM" id="MobiDB-lite"/>
    </source>
</evidence>
<sequence>GGNEEGRMQYAPTEGNDKREDACNDREGASRNQTVL</sequence>
<reference evidence="2" key="1">
    <citation type="journal article" date="2014" name="Front. Microbiol.">
        <title>High frequency of phylogenetically diverse reductive dehalogenase-homologous genes in deep subseafloor sedimentary metagenomes.</title>
        <authorList>
            <person name="Kawai M."/>
            <person name="Futagami T."/>
            <person name="Toyoda A."/>
            <person name="Takaki Y."/>
            <person name="Nishi S."/>
            <person name="Hori S."/>
            <person name="Arai W."/>
            <person name="Tsubouchi T."/>
            <person name="Morono Y."/>
            <person name="Uchiyama I."/>
            <person name="Ito T."/>
            <person name="Fujiyama A."/>
            <person name="Inagaki F."/>
            <person name="Takami H."/>
        </authorList>
    </citation>
    <scope>NUCLEOTIDE SEQUENCE</scope>
    <source>
        <strain evidence="2">Expedition CK06-06</strain>
    </source>
</reference>